<gene>
    <name evidence="3" type="ORF">O0S08_34785</name>
</gene>
<keyword evidence="4" id="KW-1185">Reference proteome</keyword>
<protein>
    <submittedName>
        <fullName evidence="3">Immunity protein Tsi6 family protein</fullName>
    </submittedName>
</protein>
<feature type="domain" description="DUF4123" evidence="1">
    <location>
        <begin position="226"/>
        <end position="345"/>
    </location>
</feature>
<proteinExistence type="predicted"/>
<evidence type="ECO:0000313" key="4">
    <source>
        <dbReference type="Proteomes" id="UP001164459"/>
    </source>
</evidence>
<sequence length="371" mass="41402">MRITSRDAFAEVLAEARARTRAYDPSRWPVLRQIEGQLEFMARETARGRVPHPDDRGRTNLGPLAVRDFAELDPEYADWLAELDYTFARYHLLASGPPRRRRGVLQVWSGRESFRKIVLEPGVARTVGTANAEVVVHGDRAGSPQFQIVWDGVCAHVQAIDPHRISVGGEPCWTGEMANRGWMQAGRTTYRFLVEDYTPPPAPVDPGEAALAALAQLRGLRDAGTLYAIVDAARADRPLELIEESVDPYASLYDGEQGRAFDDVAPYLVHLERGSGLLERIVGEGWGEAWGIFVVSGAEFEVVRRQLRRFLMVDLAGEAHRVFFRYYDPRVLRTVAPVLTADQRADLLRHLDAMLYESGHELAALTDASVG</sequence>
<feature type="domain" description="Tsi6" evidence="2">
    <location>
        <begin position="13"/>
        <end position="86"/>
    </location>
</feature>
<dbReference type="InterPro" id="IPR025391">
    <property type="entry name" value="DUF4123"/>
</dbReference>
<name>A0ABY7GWR0_9BACT</name>
<dbReference type="EMBL" id="CP114040">
    <property type="protein sequence ID" value="WAS91383.1"/>
    <property type="molecule type" value="Genomic_DNA"/>
</dbReference>
<dbReference type="InterPro" id="IPR040818">
    <property type="entry name" value="Tsi6"/>
</dbReference>
<dbReference type="RefSeq" id="WP_269033747.1">
    <property type="nucleotide sequence ID" value="NZ_CP114040.1"/>
</dbReference>
<accession>A0ABY7GWR0</accession>
<dbReference type="Pfam" id="PF18660">
    <property type="entry name" value="Tsi6"/>
    <property type="match status" value="1"/>
</dbReference>
<dbReference type="Pfam" id="PF13503">
    <property type="entry name" value="DUF4123"/>
    <property type="match status" value="1"/>
</dbReference>
<evidence type="ECO:0000313" key="3">
    <source>
        <dbReference type="EMBL" id="WAS91383.1"/>
    </source>
</evidence>
<dbReference type="Proteomes" id="UP001164459">
    <property type="component" value="Chromosome"/>
</dbReference>
<evidence type="ECO:0000259" key="1">
    <source>
        <dbReference type="Pfam" id="PF13503"/>
    </source>
</evidence>
<organism evidence="3 4">
    <name type="scientific">Nannocystis punicea</name>
    <dbReference type="NCBI Taxonomy" id="2995304"/>
    <lineage>
        <taxon>Bacteria</taxon>
        <taxon>Pseudomonadati</taxon>
        <taxon>Myxococcota</taxon>
        <taxon>Polyangia</taxon>
        <taxon>Nannocystales</taxon>
        <taxon>Nannocystaceae</taxon>
        <taxon>Nannocystis</taxon>
    </lineage>
</organism>
<evidence type="ECO:0000259" key="2">
    <source>
        <dbReference type="Pfam" id="PF18660"/>
    </source>
</evidence>
<reference evidence="3" key="1">
    <citation type="submission" date="2022-11" db="EMBL/GenBank/DDBJ databases">
        <title>Minimal conservation of predation-associated metabolite biosynthetic gene clusters underscores biosynthetic potential of Myxococcota including descriptions for ten novel species: Archangium lansinium sp. nov., Myxococcus landrumus sp. nov., Nannocystis bai.</title>
        <authorList>
            <person name="Ahearne A."/>
            <person name="Stevens C."/>
            <person name="Dowd S."/>
        </authorList>
    </citation>
    <scope>NUCLEOTIDE SEQUENCE</scope>
    <source>
        <strain evidence="3">Fl3</strain>
    </source>
</reference>